<proteinExistence type="predicted"/>
<dbReference type="AlphaFoldDB" id="A0A8H5FUA1"/>
<sequence>MSARLTTVYGHCYQPFIAAPDYFSLQGTAHRVIDQHPDSYSPHGSVTISLLSSPSSSRPPSPLLCPAQNILLSIVLPITSANPM</sequence>
<dbReference type="EMBL" id="JAACJM010000081">
    <property type="protein sequence ID" value="KAF5349376.1"/>
    <property type="molecule type" value="Genomic_DNA"/>
</dbReference>
<reference evidence="1 2" key="1">
    <citation type="journal article" date="2020" name="ISME J.">
        <title>Uncovering the hidden diversity of litter-decomposition mechanisms in mushroom-forming fungi.</title>
        <authorList>
            <person name="Floudas D."/>
            <person name="Bentzer J."/>
            <person name="Ahren D."/>
            <person name="Johansson T."/>
            <person name="Persson P."/>
            <person name="Tunlid A."/>
        </authorList>
    </citation>
    <scope>NUCLEOTIDE SEQUENCE [LARGE SCALE GENOMIC DNA]</scope>
    <source>
        <strain evidence="1 2">CBS 291.85</strain>
    </source>
</reference>
<gene>
    <name evidence="1" type="ORF">D9758_015528</name>
</gene>
<evidence type="ECO:0000313" key="2">
    <source>
        <dbReference type="Proteomes" id="UP000559256"/>
    </source>
</evidence>
<name>A0A8H5FUA1_9AGAR</name>
<accession>A0A8H5FUA1</accession>
<protein>
    <submittedName>
        <fullName evidence="1">Uncharacterized protein</fullName>
    </submittedName>
</protein>
<keyword evidence="2" id="KW-1185">Reference proteome</keyword>
<evidence type="ECO:0000313" key="1">
    <source>
        <dbReference type="EMBL" id="KAF5349376.1"/>
    </source>
</evidence>
<dbReference type="Proteomes" id="UP000559256">
    <property type="component" value="Unassembled WGS sequence"/>
</dbReference>
<comment type="caution">
    <text evidence="1">The sequence shown here is derived from an EMBL/GenBank/DDBJ whole genome shotgun (WGS) entry which is preliminary data.</text>
</comment>
<organism evidence="1 2">
    <name type="scientific">Tetrapyrgos nigripes</name>
    <dbReference type="NCBI Taxonomy" id="182062"/>
    <lineage>
        <taxon>Eukaryota</taxon>
        <taxon>Fungi</taxon>
        <taxon>Dikarya</taxon>
        <taxon>Basidiomycota</taxon>
        <taxon>Agaricomycotina</taxon>
        <taxon>Agaricomycetes</taxon>
        <taxon>Agaricomycetidae</taxon>
        <taxon>Agaricales</taxon>
        <taxon>Marasmiineae</taxon>
        <taxon>Marasmiaceae</taxon>
        <taxon>Tetrapyrgos</taxon>
    </lineage>
</organism>